<gene>
    <name evidence="1" type="ORF">CORC01_07810</name>
</gene>
<dbReference type="Proteomes" id="UP000176998">
    <property type="component" value="Unassembled WGS sequence"/>
</dbReference>
<accession>A0A1G4B6A5</accession>
<dbReference type="GeneID" id="34560955"/>
<keyword evidence="2" id="KW-1185">Reference proteome</keyword>
<dbReference type="RefSeq" id="XP_022473999.1">
    <property type="nucleotide sequence ID" value="XM_022619445.1"/>
</dbReference>
<sequence>MILSRLIRILRADHLSLLAVPSVTWIFVALRRWRRWVVHIAGGMWRNPSSGSSEALRHLARRSFSLVSWFKSWSSVSSMSRPTCYIIESVESQRRLALKGLPRGEDAAMFSAAPARSSSYEASYEPSSTSEVTADTSFCARFFSPYLIPFSWPRSWQFSWFVTMHVCWTTCLEDRLPGNGSH</sequence>
<protein>
    <submittedName>
        <fullName evidence="1">Uncharacterized protein</fullName>
    </submittedName>
</protein>
<reference evidence="1 2" key="1">
    <citation type="submission" date="2016-09" db="EMBL/GenBank/DDBJ databases">
        <authorList>
            <person name="Capua I."/>
            <person name="De Benedictis P."/>
            <person name="Joannis T."/>
            <person name="Lombin L.H."/>
            <person name="Cattoli G."/>
        </authorList>
    </citation>
    <scope>NUCLEOTIDE SEQUENCE [LARGE SCALE GENOMIC DNA]</scope>
    <source>
        <strain evidence="1 2">IMI 309357</strain>
    </source>
</reference>
<comment type="caution">
    <text evidence="1">The sequence shown here is derived from an EMBL/GenBank/DDBJ whole genome shotgun (WGS) entry which is preliminary data.</text>
</comment>
<organism evidence="1 2">
    <name type="scientific">Colletotrichum orchidophilum</name>
    <dbReference type="NCBI Taxonomy" id="1209926"/>
    <lineage>
        <taxon>Eukaryota</taxon>
        <taxon>Fungi</taxon>
        <taxon>Dikarya</taxon>
        <taxon>Ascomycota</taxon>
        <taxon>Pezizomycotina</taxon>
        <taxon>Sordariomycetes</taxon>
        <taxon>Hypocreomycetidae</taxon>
        <taxon>Glomerellales</taxon>
        <taxon>Glomerellaceae</taxon>
        <taxon>Colletotrichum</taxon>
    </lineage>
</organism>
<evidence type="ECO:0000313" key="2">
    <source>
        <dbReference type="Proteomes" id="UP000176998"/>
    </source>
</evidence>
<evidence type="ECO:0000313" key="1">
    <source>
        <dbReference type="EMBL" id="OHE96843.1"/>
    </source>
</evidence>
<dbReference type="AlphaFoldDB" id="A0A1G4B6A5"/>
<dbReference type="EMBL" id="MJBS01000064">
    <property type="protein sequence ID" value="OHE96843.1"/>
    <property type="molecule type" value="Genomic_DNA"/>
</dbReference>
<proteinExistence type="predicted"/>
<name>A0A1G4B6A5_9PEZI</name>